<evidence type="ECO:0000313" key="2">
    <source>
        <dbReference type="WBParaSite" id="ES5_v2.g15649.t1"/>
    </source>
</evidence>
<protein>
    <submittedName>
        <fullName evidence="2">4-coumarate--CoA ligase</fullName>
    </submittedName>
</protein>
<organism evidence="1 2">
    <name type="scientific">Panagrolaimus sp. ES5</name>
    <dbReference type="NCBI Taxonomy" id="591445"/>
    <lineage>
        <taxon>Eukaryota</taxon>
        <taxon>Metazoa</taxon>
        <taxon>Ecdysozoa</taxon>
        <taxon>Nematoda</taxon>
        <taxon>Chromadorea</taxon>
        <taxon>Rhabditida</taxon>
        <taxon>Tylenchina</taxon>
        <taxon>Panagrolaimomorpha</taxon>
        <taxon>Panagrolaimoidea</taxon>
        <taxon>Panagrolaimidae</taxon>
        <taxon>Panagrolaimus</taxon>
    </lineage>
</organism>
<dbReference type="Proteomes" id="UP000887579">
    <property type="component" value="Unplaced"/>
</dbReference>
<reference evidence="2" key="1">
    <citation type="submission" date="2022-11" db="UniProtKB">
        <authorList>
            <consortium name="WormBaseParasite"/>
        </authorList>
    </citation>
    <scope>IDENTIFICATION</scope>
</reference>
<name>A0AC34FEQ7_9BILA</name>
<proteinExistence type="predicted"/>
<evidence type="ECO:0000313" key="1">
    <source>
        <dbReference type="Proteomes" id="UP000887579"/>
    </source>
</evidence>
<sequence>MPYKSTFPSIPIETQPFGERVLDAFWKHSIENPTKKAMICAENPKYFVTYKNLYLHSLSVAAFLESKGFGHGDMAALVLPNSWEFLEIIVGAALRGGGVSGASVLFTDFELQRQFFDSKSKIVFCADNSLERVIKAAKNCKNIHTIVVVQVSDRSLPEPELPFGIISYTSVISTLPKLNHHSIEIDVNRDILLLPYSSGTTGSPKGVMINHSNFSTMISIFTNHYDKYVFPKIAPDWDYSKEPVLLSLPFYHIYGIGILFAAMLKGQTGIVPSHFDKTVYLRSIQDYKIRLVYLVPPILVLLANDPIVDKFDLSSLQFALTGAAPAGIDICEKAYKRLKGLKRIDQAYGMTECSMACTMPFPDSEKSRVDVVGKLLSNFEMKVIDPSGKELGVEEIGELCIRSPTIMMGYLGRPQATAEAIDDEGWYHTGDVAKVDNEGFIYVVDRLKELIKVKGYQVAPAELEDLLLSHHDVADAAVVGIPNEAAGEVPKAFIVRKNSRLTEQQIHEFVNAKTAAYKHLKGGIEFIAEIPKSPAGKILRRFLRDQSSTLSKL</sequence>
<accession>A0AC34FEQ7</accession>
<dbReference type="WBParaSite" id="ES5_v2.g15649.t1">
    <property type="protein sequence ID" value="ES5_v2.g15649.t1"/>
    <property type="gene ID" value="ES5_v2.g15649"/>
</dbReference>